<dbReference type="Proteomes" id="UP001607303">
    <property type="component" value="Unassembled WGS sequence"/>
</dbReference>
<sequence length="125" mass="13382">MSTTNVEESYVESFKLHVTSGTGGTGGSSMVEEVVRDNGGGGGRVGGEKAPNGSVQETKGMTERVSGTHVPRYFLPSKKGYARYTCISWENETKPKHPGEGFRVLNEGWNPVGTTTMTTTTTSFL</sequence>
<accession>A0ABD2AWB8</accession>
<evidence type="ECO:0000313" key="3">
    <source>
        <dbReference type="Proteomes" id="UP001607303"/>
    </source>
</evidence>
<organism evidence="2 3">
    <name type="scientific">Vespula maculifrons</name>
    <name type="common">Eastern yellow jacket</name>
    <name type="synonym">Wasp</name>
    <dbReference type="NCBI Taxonomy" id="7453"/>
    <lineage>
        <taxon>Eukaryota</taxon>
        <taxon>Metazoa</taxon>
        <taxon>Ecdysozoa</taxon>
        <taxon>Arthropoda</taxon>
        <taxon>Hexapoda</taxon>
        <taxon>Insecta</taxon>
        <taxon>Pterygota</taxon>
        <taxon>Neoptera</taxon>
        <taxon>Endopterygota</taxon>
        <taxon>Hymenoptera</taxon>
        <taxon>Apocrita</taxon>
        <taxon>Aculeata</taxon>
        <taxon>Vespoidea</taxon>
        <taxon>Vespidae</taxon>
        <taxon>Vespinae</taxon>
        <taxon>Vespula</taxon>
    </lineage>
</organism>
<dbReference type="AlphaFoldDB" id="A0ABD2AWB8"/>
<protein>
    <submittedName>
        <fullName evidence="2">Uncharacterized protein</fullName>
    </submittedName>
</protein>
<comment type="caution">
    <text evidence="2">The sequence shown here is derived from an EMBL/GenBank/DDBJ whole genome shotgun (WGS) entry which is preliminary data.</text>
</comment>
<evidence type="ECO:0000313" key="2">
    <source>
        <dbReference type="EMBL" id="KAL2724901.1"/>
    </source>
</evidence>
<gene>
    <name evidence="2" type="ORF">V1477_018762</name>
</gene>
<feature type="region of interest" description="Disordered" evidence="1">
    <location>
        <begin position="18"/>
        <end position="66"/>
    </location>
</feature>
<dbReference type="EMBL" id="JAYRBN010000112">
    <property type="protein sequence ID" value="KAL2724901.1"/>
    <property type="molecule type" value="Genomic_DNA"/>
</dbReference>
<evidence type="ECO:0000256" key="1">
    <source>
        <dbReference type="SAM" id="MobiDB-lite"/>
    </source>
</evidence>
<keyword evidence="3" id="KW-1185">Reference proteome</keyword>
<reference evidence="2 3" key="1">
    <citation type="journal article" date="2024" name="Ann. Entomol. Soc. Am.">
        <title>Genomic analyses of the southern and eastern yellowjacket wasps (Hymenoptera: Vespidae) reveal evolutionary signatures of social life.</title>
        <authorList>
            <person name="Catto M.A."/>
            <person name="Caine P.B."/>
            <person name="Orr S.E."/>
            <person name="Hunt B.G."/>
            <person name="Goodisman M.A.D."/>
        </authorList>
    </citation>
    <scope>NUCLEOTIDE SEQUENCE [LARGE SCALE GENOMIC DNA]</scope>
    <source>
        <strain evidence="2">232</strain>
        <tissue evidence="2">Head and thorax</tissue>
    </source>
</reference>
<proteinExistence type="predicted"/>
<name>A0ABD2AWB8_VESMC</name>